<dbReference type="PANTHER" id="PTHR11697:SF231">
    <property type="entry name" value="TTF-TYPE DOMAIN-CONTAINING PROTEIN"/>
    <property type="match status" value="1"/>
</dbReference>
<accession>A0AAN7J1J8</accession>
<dbReference type="InterPro" id="IPR025398">
    <property type="entry name" value="DUF4371"/>
</dbReference>
<keyword evidence="3" id="KW-1185">Reference proteome</keyword>
<name>A0AAN7J1J8_QUERU</name>
<gene>
    <name evidence="2" type="ORF">RGQ29_014752</name>
</gene>
<dbReference type="SMART" id="SM00597">
    <property type="entry name" value="ZnF_TTF"/>
    <property type="match status" value="1"/>
</dbReference>
<dbReference type="InterPro" id="IPR012337">
    <property type="entry name" value="RNaseH-like_sf"/>
</dbReference>
<dbReference type="InterPro" id="IPR055298">
    <property type="entry name" value="AtLOH3-like"/>
</dbReference>
<dbReference type="PANTHER" id="PTHR11697">
    <property type="entry name" value="GENERAL TRANSCRIPTION FACTOR 2-RELATED ZINC FINGER PROTEIN"/>
    <property type="match status" value="1"/>
</dbReference>
<dbReference type="AlphaFoldDB" id="A0AAN7J1J8"/>
<dbReference type="Pfam" id="PF14291">
    <property type="entry name" value="DUF4371"/>
    <property type="match status" value="1"/>
</dbReference>
<organism evidence="2 3">
    <name type="scientific">Quercus rubra</name>
    <name type="common">Northern red oak</name>
    <name type="synonym">Quercus borealis</name>
    <dbReference type="NCBI Taxonomy" id="3512"/>
    <lineage>
        <taxon>Eukaryota</taxon>
        <taxon>Viridiplantae</taxon>
        <taxon>Streptophyta</taxon>
        <taxon>Embryophyta</taxon>
        <taxon>Tracheophyta</taxon>
        <taxon>Spermatophyta</taxon>
        <taxon>Magnoliopsida</taxon>
        <taxon>eudicotyledons</taxon>
        <taxon>Gunneridae</taxon>
        <taxon>Pentapetalae</taxon>
        <taxon>rosids</taxon>
        <taxon>fabids</taxon>
        <taxon>Fagales</taxon>
        <taxon>Fagaceae</taxon>
        <taxon>Quercus</taxon>
    </lineage>
</organism>
<dbReference type="Pfam" id="PF05699">
    <property type="entry name" value="Dimer_Tnp_hAT"/>
    <property type="match status" value="1"/>
</dbReference>
<evidence type="ECO:0000259" key="1">
    <source>
        <dbReference type="SMART" id="SM00597"/>
    </source>
</evidence>
<dbReference type="InterPro" id="IPR008906">
    <property type="entry name" value="HATC_C_dom"/>
</dbReference>
<comment type="caution">
    <text evidence="2">The sequence shown here is derived from an EMBL/GenBank/DDBJ whole genome shotgun (WGS) entry which is preliminary data.</text>
</comment>
<evidence type="ECO:0000313" key="3">
    <source>
        <dbReference type="Proteomes" id="UP001324115"/>
    </source>
</evidence>
<feature type="domain" description="TTF-type" evidence="1">
    <location>
        <begin position="49"/>
        <end position="128"/>
    </location>
</feature>
<dbReference type="GO" id="GO:0046983">
    <property type="term" value="F:protein dimerization activity"/>
    <property type="evidence" value="ECO:0007669"/>
    <property type="project" value="InterPro"/>
</dbReference>
<dbReference type="Proteomes" id="UP001324115">
    <property type="component" value="Unassembled WGS sequence"/>
</dbReference>
<proteinExistence type="predicted"/>
<dbReference type="InterPro" id="IPR006580">
    <property type="entry name" value="Znf_TTF"/>
</dbReference>
<protein>
    <recommendedName>
        <fullName evidence="1">TTF-type domain-containing protein</fullName>
    </recommendedName>
</protein>
<sequence>MSSLQLELDPGLRRQIYTYHVDQRDEIRRRYIKLGPYQPRFKKILKSKKGRSFQGSWYEDDRFKPTGHDGQNAFTVNEFKSWKKVRNGESCSFSLHLGKDLNSTHRIADKACLDLMNQSQHIDRVVSNFTSEQIANNRVRLKASIDVVRHLALQAIAFRGRDESSTSTNQGNFLTTLDLMVGYNNNVVEIMAKAPKNATYTSPQIQKEILHVISTKVKKAIREEIGDAKFCILVDEAHDESMKEQMAVVLRYVDTNGFVRERFYGIVHVVDTATVTLKKEIYYLFSNYCLDIHNIRGQGYDGASNMRGEWNGLQALILNDCPYAYYIHCFAHRLQLALVGASKAVVPFNRFFNKLILMVTLQRPRDTRWGSHYKSVSNLIKLFSPTCEVLLKIMDEGNSSQKVEAESAYEVLISFEFVFILHFVNETMGIADKLCQALQNQSQNILNATHLVSSTKKLIQQFRDEKWDDLLATVISFCKERGLDVPNMNARYVARFGQSRHQQEDFRNEHYYKVDIFNAGIDSQLLELNHRFSEHAMDDICLLVDNFYPIDFTDDEKNDLKKELDLYKYDYPLIYRVVKLVLTLPVSIATTERAFSAMNVIKTNLRNKMKDKFLSDAIMLFIERDIAVTISTDSIIDDFEDLKRREFHFHK</sequence>
<evidence type="ECO:0000313" key="2">
    <source>
        <dbReference type="EMBL" id="KAK4596844.1"/>
    </source>
</evidence>
<dbReference type="SUPFAM" id="SSF53098">
    <property type="entry name" value="Ribonuclease H-like"/>
    <property type="match status" value="1"/>
</dbReference>
<dbReference type="EMBL" id="JAXUIC010000003">
    <property type="protein sequence ID" value="KAK4596844.1"/>
    <property type="molecule type" value="Genomic_DNA"/>
</dbReference>
<reference evidence="2 3" key="1">
    <citation type="journal article" date="2023" name="G3 (Bethesda)">
        <title>A haplotype-resolved chromosome-scale genome for Quercus rubra L. provides insights into the genetics of adaptive traits for red oak species.</title>
        <authorList>
            <person name="Kapoor B."/>
            <person name="Jenkins J."/>
            <person name="Schmutz J."/>
            <person name="Zhebentyayeva T."/>
            <person name="Kuelheim C."/>
            <person name="Coggeshall M."/>
            <person name="Heim C."/>
            <person name="Lasky J.R."/>
            <person name="Leites L."/>
            <person name="Islam-Faridi N."/>
            <person name="Romero-Severson J."/>
            <person name="DeLeo V.L."/>
            <person name="Lucas S.M."/>
            <person name="Lazic D."/>
            <person name="Gailing O."/>
            <person name="Carlson J."/>
            <person name="Staton M."/>
        </authorList>
    </citation>
    <scope>NUCLEOTIDE SEQUENCE [LARGE SCALE GENOMIC DNA]</scope>
    <source>
        <strain evidence="2">Pseudo-F2</strain>
    </source>
</reference>